<dbReference type="NCBIfam" id="TIGR00229">
    <property type="entry name" value="sensory_box"/>
    <property type="match status" value="2"/>
</dbReference>
<dbReference type="FunFam" id="3.30.565.10:FF:000010">
    <property type="entry name" value="Sensor histidine kinase RcsC"/>
    <property type="match status" value="1"/>
</dbReference>
<accession>A0A1H3XDT5</accession>
<dbReference type="Gene3D" id="3.30.450.40">
    <property type="match status" value="1"/>
</dbReference>
<dbReference type="InterPro" id="IPR035965">
    <property type="entry name" value="PAS-like_dom_sf"/>
</dbReference>
<evidence type="ECO:0000256" key="1">
    <source>
        <dbReference type="ARBA" id="ARBA00000085"/>
    </source>
</evidence>
<dbReference type="PROSITE" id="PS50112">
    <property type="entry name" value="PAS"/>
    <property type="match status" value="2"/>
</dbReference>
<dbReference type="SUPFAM" id="SSF55874">
    <property type="entry name" value="ATPase domain of HSP90 chaperone/DNA topoisomerase II/histidine kinase"/>
    <property type="match status" value="1"/>
</dbReference>
<dbReference type="PANTHER" id="PTHR45339:SF1">
    <property type="entry name" value="HYBRID SIGNAL TRANSDUCTION HISTIDINE KINASE J"/>
    <property type="match status" value="1"/>
</dbReference>
<keyword evidence="16" id="KW-1185">Reference proteome</keyword>
<dbReference type="CDD" id="cd00130">
    <property type="entry name" value="PAS"/>
    <property type="match status" value="2"/>
</dbReference>
<dbReference type="PRINTS" id="PR00344">
    <property type="entry name" value="BCTRLSENSOR"/>
</dbReference>
<evidence type="ECO:0000256" key="4">
    <source>
        <dbReference type="ARBA" id="ARBA00022679"/>
    </source>
</evidence>
<comment type="subunit">
    <text evidence="9">At low DSF concentrations, interacts with RpfF.</text>
</comment>
<dbReference type="STRING" id="425514.SAMN05443550_101567"/>
<dbReference type="CDD" id="cd17546">
    <property type="entry name" value="REC_hyHK_CKI1_RcsC-like"/>
    <property type="match status" value="1"/>
</dbReference>
<dbReference type="GO" id="GO:0000155">
    <property type="term" value="F:phosphorelay sensor kinase activity"/>
    <property type="evidence" value="ECO:0007669"/>
    <property type="project" value="InterPro"/>
</dbReference>
<feature type="domain" description="PAS" evidence="14">
    <location>
        <begin position="298"/>
        <end position="368"/>
    </location>
</feature>
<dbReference type="Pfam" id="PF00072">
    <property type="entry name" value="Response_reg"/>
    <property type="match status" value="1"/>
</dbReference>
<dbReference type="InterPro" id="IPR013767">
    <property type="entry name" value="PAS_fold"/>
</dbReference>
<dbReference type="InterPro" id="IPR011006">
    <property type="entry name" value="CheY-like_superfamily"/>
</dbReference>
<dbReference type="InterPro" id="IPR036097">
    <property type="entry name" value="HisK_dim/P_sf"/>
</dbReference>
<dbReference type="PROSITE" id="PS50109">
    <property type="entry name" value="HIS_KIN"/>
    <property type="match status" value="1"/>
</dbReference>
<keyword evidence="4" id="KW-0808">Transferase</keyword>
<evidence type="ECO:0000259" key="13">
    <source>
        <dbReference type="PROSITE" id="PS50110"/>
    </source>
</evidence>
<dbReference type="Pfam" id="PF00512">
    <property type="entry name" value="HisKA"/>
    <property type="match status" value="1"/>
</dbReference>
<evidence type="ECO:0000259" key="12">
    <source>
        <dbReference type="PROSITE" id="PS50109"/>
    </source>
</evidence>
<evidence type="ECO:0000256" key="5">
    <source>
        <dbReference type="ARBA" id="ARBA00022741"/>
    </source>
</evidence>
<feature type="domain" description="Response regulatory" evidence="13">
    <location>
        <begin position="695"/>
        <end position="813"/>
    </location>
</feature>
<evidence type="ECO:0000256" key="3">
    <source>
        <dbReference type="ARBA" id="ARBA00022553"/>
    </source>
</evidence>
<evidence type="ECO:0000256" key="2">
    <source>
        <dbReference type="ARBA" id="ARBA00012438"/>
    </source>
</evidence>
<dbReference type="SUPFAM" id="SSF52172">
    <property type="entry name" value="CheY-like"/>
    <property type="match status" value="1"/>
</dbReference>
<dbReference type="Gene3D" id="1.10.287.130">
    <property type="match status" value="1"/>
</dbReference>
<dbReference type="CDD" id="cd00082">
    <property type="entry name" value="HisKA"/>
    <property type="match status" value="1"/>
</dbReference>
<keyword evidence="3 11" id="KW-0597">Phosphoprotein</keyword>
<dbReference type="SUPFAM" id="SSF55785">
    <property type="entry name" value="PYP-like sensor domain (PAS domain)"/>
    <property type="match status" value="2"/>
</dbReference>
<keyword evidence="8" id="KW-0902">Two-component regulatory system</keyword>
<dbReference type="SUPFAM" id="SSF47384">
    <property type="entry name" value="Homodimeric domain of signal transducing histidine kinase"/>
    <property type="match status" value="1"/>
</dbReference>
<dbReference type="AlphaFoldDB" id="A0A1H3XDT5"/>
<dbReference type="InterPro" id="IPR005467">
    <property type="entry name" value="His_kinase_dom"/>
</dbReference>
<dbReference type="InterPro" id="IPR001789">
    <property type="entry name" value="Sig_transdc_resp-reg_receiver"/>
</dbReference>
<evidence type="ECO:0000259" key="14">
    <source>
        <dbReference type="PROSITE" id="PS50112"/>
    </source>
</evidence>
<dbReference type="SMART" id="SM00387">
    <property type="entry name" value="HATPase_c"/>
    <property type="match status" value="1"/>
</dbReference>
<gene>
    <name evidence="15" type="ORF">SAMN05443550_101567</name>
</gene>
<dbReference type="CDD" id="cd16922">
    <property type="entry name" value="HATPase_EvgS-ArcB-TorS-like"/>
    <property type="match status" value="1"/>
</dbReference>
<feature type="domain" description="Histidine kinase" evidence="12">
    <location>
        <begin position="446"/>
        <end position="667"/>
    </location>
</feature>
<sequence length="816" mass="91711">MHSYNPSKTKVTEIPIPVNEKERLTALHNYAILDSLNEDEFDRITELAALICEAPVSLVSFIDENRQWLKSVIGFGSKETHRNLSFCQYTIMGDVFFEVPDATKDERFKDYDLVLGDPNIRFYAGYPLIDPDGYALGAIAVVDYRERTLTERQKRSLHLLAEEVIALIVQRRQKEELKHFGQLFKLSDDLICISEADGTFKKINPAFKKVLGWDTEFLLKTSLFELVHPDDVEITRQEIKHLATGAHTISFTQRFRTFTGHYKDLQWTVTPELSTGSLFAIGRDVTNERLKEVQLADSEEKLRVFFENSQGLMCSHDLQGNFLTFNQSGAVMLGYSREEITGLSLYDIVPQGRSDEITNYLSDIREKGAVKGQMVLQHKNGSVLVWMFSNVLARDAGDEPYVICNAADINDRYQLINDLQRQREELEVSKQAAEKANMAKSEFMANMSHEIRTPLNGIIGFADLVLKTDLNENQRQYLSIVNQSAGTLLTIINDILDFAKIEAGKMELNIEKHDVFQIAADVTDLIFQPIQKKGLEMRSNISAELPMHIWADATRLKQVLINLLGNAAKFTKEGEIEIRAELLGINGDQSQIRFSVRDTGIGISADKQEKIFEAFSQEDGSVTKKYGGTGLGLTISNKLLALMGSRLYLKSTAGEGSLFYFDITFRSEGSDAAGTQQPELFKNAAVLQFNTNPLTILIAEDNPVNMLLTKTVMKRIVPNASLIEASNGLEALNSCEAGLPDLILMDIQMPDMNGYEATTRIRALERAAHIPIIAVTASCLKSDRKRCYDAGMDDVVTKPFVEETMALMIKKWIINK</sequence>
<dbReference type="InterPro" id="IPR000014">
    <property type="entry name" value="PAS"/>
</dbReference>
<evidence type="ECO:0000256" key="6">
    <source>
        <dbReference type="ARBA" id="ARBA00022777"/>
    </source>
</evidence>
<dbReference type="SMART" id="SM00448">
    <property type="entry name" value="REC"/>
    <property type="match status" value="1"/>
</dbReference>
<dbReference type="GO" id="GO:0005524">
    <property type="term" value="F:ATP binding"/>
    <property type="evidence" value="ECO:0007669"/>
    <property type="project" value="UniProtKB-KW"/>
</dbReference>
<dbReference type="SUPFAM" id="SSF55781">
    <property type="entry name" value="GAF domain-like"/>
    <property type="match status" value="1"/>
</dbReference>
<dbReference type="InterPro" id="IPR003018">
    <property type="entry name" value="GAF"/>
</dbReference>
<dbReference type="InterPro" id="IPR029016">
    <property type="entry name" value="GAF-like_dom_sf"/>
</dbReference>
<dbReference type="InterPro" id="IPR004358">
    <property type="entry name" value="Sig_transdc_His_kin-like_C"/>
</dbReference>
<dbReference type="PANTHER" id="PTHR45339">
    <property type="entry name" value="HYBRID SIGNAL TRANSDUCTION HISTIDINE KINASE J"/>
    <property type="match status" value="1"/>
</dbReference>
<dbReference type="InterPro" id="IPR013656">
    <property type="entry name" value="PAS_4"/>
</dbReference>
<dbReference type="Gene3D" id="3.30.565.10">
    <property type="entry name" value="Histidine kinase-like ATPase, C-terminal domain"/>
    <property type="match status" value="1"/>
</dbReference>
<dbReference type="GO" id="GO:0006355">
    <property type="term" value="P:regulation of DNA-templated transcription"/>
    <property type="evidence" value="ECO:0007669"/>
    <property type="project" value="InterPro"/>
</dbReference>
<dbReference type="SMART" id="SM00388">
    <property type="entry name" value="HisKA"/>
    <property type="match status" value="1"/>
</dbReference>
<evidence type="ECO:0000256" key="8">
    <source>
        <dbReference type="ARBA" id="ARBA00023012"/>
    </source>
</evidence>
<dbReference type="InterPro" id="IPR003594">
    <property type="entry name" value="HATPase_dom"/>
</dbReference>
<comment type="catalytic activity">
    <reaction evidence="1">
        <text>ATP + protein L-histidine = ADP + protein N-phospho-L-histidine.</text>
        <dbReference type="EC" id="2.7.13.3"/>
    </reaction>
</comment>
<dbReference type="EC" id="2.7.13.3" evidence="2"/>
<evidence type="ECO:0000256" key="10">
    <source>
        <dbReference type="ARBA" id="ARBA00068150"/>
    </source>
</evidence>
<dbReference type="EMBL" id="FNRA01000001">
    <property type="protein sequence ID" value="SDZ96844.1"/>
    <property type="molecule type" value="Genomic_DNA"/>
</dbReference>
<evidence type="ECO:0000256" key="9">
    <source>
        <dbReference type="ARBA" id="ARBA00064003"/>
    </source>
</evidence>
<reference evidence="15 16" key="1">
    <citation type="submission" date="2016-10" db="EMBL/GenBank/DDBJ databases">
        <authorList>
            <person name="de Groot N.N."/>
        </authorList>
    </citation>
    <scope>NUCLEOTIDE SEQUENCE [LARGE SCALE GENOMIC DNA]</scope>
    <source>
        <strain evidence="15 16">DSM 19033</strain>
    </source>
</reference>
<dbReference type="Pfam" id="PF08448">
    <property type="entry name" value="PAS_4"/>
    <property type="match status" value="1"/>
</dbReference>
<feature type="modified residue" description="4-aspartylphosphate" evidence="11">
    <location>
        <position position="746"/>
    </location>
</feature>
<proteinExistence type="predicted"/>
<dbReference type="InterPro" id="IPR036890">
    <property type="entry name" value="HATPase_C_sf"/>
</dbReference>
<dbReference type="Pfam" id="PF00989">
    <property type="entry name" value="PAS"/>
    <property type="match status" value="1"/>
</dbReference>
<keyword evidence="5" id="KW-0547">Nucleotide-binding</keyword>
<dbReference type="Gene3D" id="3.40.50.2300">
    <property type="match status" value="1"/>
</dbReference>
<evidence type="ECO:0000256" key="11">
    <source>
        <dbReference type="PROSITE-ProRule" id="PRU00169"/>
    </source>
</evidence>
<dbReference type="SMART" id="SM00065">
    <property type="entry name" value="GAF"/>
    <property type="match status" value="1"/>
</dbReference>
<organism evidence="15 16">
    <name type="scientific">Pedobacter hartonius</name>
    <dbReference type="NCBI Taxonomy" id="425514"/>
    <lineage>
        <taxon>Bacteria</taxon>
        <taxon>Pseudomonadati</taxon>
        <taxon>Bacteroidota</taxon>
        <taxon>Sphingobacteriia</taxon>
        <taxon>Sphingobacteriales</taxon>
        <taxon>Sphingobacteriaceae</taxon>
        <taxon>Pedobacter</taxon>
    </lineage>
</organism>
<dbReference type="FunFam" id="1.10.287.130:FF:000002">
    <property type="entry name" value="Two-component osmosensing histidine kinase"/>
    <property type="match status" value="1"/>
</dbReference>
<name>A0A1H3XDT5_9SPHI</name>
<keyword evidence="6" id="KW-0418">Kinase</keyword>
<feature type="domain" description="PAS" evidence="14">
    <location>
        <begin position="176"/>
        <end position="246"/>
    </location>
</feature>
<dbReference type="InterPro" id="IPR003661">
    <property type="entry name" value="HisK_dim/P_dom"/>
</dbReference>
<dbReference type="Proteomes" id="UP000198850">
    <property type="component" value="Unassembled WGS sequence"/>
</dbReference>
<dbReference type="RefSeq" id="WP_175470464.1">
    <property type="nucleotide sequence ID" value="NZ_FNRA01000001.1"/>
</dbReference>
<evidence type="ECO:0000256" key="7">
    <source>
        <dbReference type="ARBA" id="ARBA00022840"/>
    </source>
</evidence>
<dbReference type="Pfam" id="PF02518">
    <property type="entry name" value="HATPase_c"/>
    <property type="match status" value="1"/>
</dbReference>
<evidence type="ECO:0000313" key="15">
    <source>
        <dbReference type="EMBL" id="SDZ96844.1"/>
    </source>
</evidence>
<dbReference type="PROSITE" id="PS50110">
    <property type="entry name" value="RESPONSE_REGULATORY"/>
    <property type="match status" value="1"/>
</dbReference>
<evidence type="ECO:0000313" key="16">
    <source>
        <dbReference type="Proteomes" id="UP000198850"/>
    </source>
</evidence>
<protein>
    <recommendedName>
        <fullName evidence="10">Sensory/regulatory protein RpfC</fullName>
        <ecNumber evidence="2">2.7.13.3</ecNumber>
    </recommendedName>
</protein>
<dbReference type="SMART" id="SM00091">
    <property type="entry name" value="PAS"/>
    <property type="match status" value="2"/>
</dbReference>
<keyword evidence="7" id="KW-0067">ATP-binding</keyword>
<dbReference type="Gene3D" id="3.30.450.20">
    <property type="entry name" value="PAS domain"/>
    <property type="match status" value="2"/>
</dbReference>